<protein>
    <recommendedName>
        <fullName evidence="3">Major capsid protein</fullName>
    </recommendedName>
</protein>
<sequence>MSRVTFQNTDGLTPEVLRNTMVETINQMDRINVSNDEGYASALTVFPMVNMNAPKEGYYTFGGVSGGMPAAAPDAESPLGALTLPSKTSYDTHSYKRKVNPKKELEAELDSANAPFSLFNYGASYLNAETFIRREIVTWRGDENIDGLIGPNGADPHPDIESEGNAYTSLTSWDDHAGATPYQDVLDIAHNIKTQGRFMGNENRPPLFAGPDVIRDLRLNEDLQDRLGITRDTTLNTADISGLMSDDISSIREVAVQVPRTNANGEFIDEEDNVVDEAEDAVMDNILEPYDPDSGTKNRNIVIGMPGVESAFMPWYLNKLTQLADQAPMTSSLSVDSERGFLTQMWNDDDPISTYMAAKQDIGFHLRRPQNWAVAQV</sequence>
<dbReference type="RefSeq" id="WP_174679690.1">
    <property type="nucleotide sequence ID" value="NZ_JABUQZ010000001.1"/>
</dbReference>
<evidence type="ECO:0008006" key="3">
    <source>
        <dbReference type="Google" id="ProtNLM"/>
    </source>
</evidence>
<evidence type="ECO:0000313" key="2">
    <source>
        <dbReference type="Proteomes" id="UP001016761"/>
    </source>
</evidence>
<dbReference type="Proteomes" id="UP001016761">
    <property type="component" value="Unassembled WGS sequence"/>
</dbReference>
<accession>A0ABX2LDQ4</accession>
<reference evidence="1 2" key="1">
    <citation type="submission" date="2020-06" db="EMBL/GenBank/DDBJ databases">
        <title>Haloterrigena sp. nov., an extremely halophilic archaeon isolated from a saline sediment.</title>
        <authorList>
            <person name="Liu B.-B."/>
        </authorList>
    </citation>
    <scope>NUCLEOTIDE SEQUENCE [LARGE SCALE GENOMIC DNA]</scope>
    <source>
        <strain evidence="1 2">SYSU A558-1</strain>
    </source>
</reference>
<name>A0ABX2LDQ4_9EURY</name>
<proteinExistence type="predicted"/>
<organism evidence="1 2">
    <name type="scientific">Haloterrigena gelatinilytica</name>
    <dbReference type="NCBI Taxonomy" id="2741724"/>
    <lineage>
        <taxon>Archaea</taxon>
        <taxon>Methanobacteriati</taxon>
        <taxon>Methanobacteriota</taxon>
        <taxon>Stenosarchaea group</taxon>
        <taxon>Halobacteria</taxon>
        <taxon>Halobacteriales</taxon>
        <taxon>Natrialbaceae</taxon>
        <taxon>Haloterrigena</taxon>
    </lineage>
</organism>
<keyword evidence="2" id="KW-1185">Reference proteome</keyword>
<comment type="caution">
    <text evidence="1">The sequence shown here is derived from an EMBL/GenBank/DDBJ whole genome shotgun (WGS) entry which is preliminary data.</text>
</comment>
<dbReference type="EMBL" id="JABUQZ010000001">
    <property type="protein sequence ID" value="NUC71702.1"/>
    <property type="molecule type" value="Genomic_DNA"/>
</dbReference>
<evidence type="ECO:0000313" key="1">
    <source>
        <dbReference type="EMBL" id="NUC71702.1"/>
    </source>
</evidence>
<gene>
    <name evidence="1" type="ORF">HTZ84_05160</name>
</gene>